<dbReference type="NCBIfam" id="TIGR03934">
    <property type="entry name" value="TQXA_dom"/>
    <property type="match status" value="1"/>
</dbReference>
<feature type="signal peptide" evidence="7">
    <location>
        <begin position="1"/>
        <end position="24"/>
    </location>
</feature>
<reference evidence="10" key="1">
    <citation type="submission" date="2006-01" db="EMBL/GenBank/DDBJ databases">
        <title>Streptococcus equi subsp. zooepidemicus strain ATCC 35246 fnz protein gene.</title>
        <authorList>
            <person name="Geng J.X."/>
            <person name="Fan H.J."/>
            <person name="Lu C.P."/>
        </authorList>
    </citation>
    <scope>NUCLEOTIDE SEQUENCE</scope>
    <source>
        <strain evidence="10">ATCC 35246</strain>
    </source>
</reference>
<feature type="region of interest" description="Disordered" evidence="5">
    <location>
        <begin position="238"/>
        <end position="395"/>
    </location>
</feature>
<evidence type="ECO:0000256" key="2">
    <source>
        <dbReference type="ARBA" id="ARBA00022525"/>
    </source>
</evidence>
<keyword evidence="3 7" id="KW-0732">Signal</keyword>
<dbReference type="Pfam" id="PF08341">
    <property type="entry name" value="TED"/>
    <property type="match status" value="1"/>
</dbReference>
<evidence type="ECO:0000313" key="10">
    <source>
        <dbReference type="EMBL" id="ABC87919.1"/>
    </source>
</evidence>
<keyword evidence="6" id="KW-1133">Transmembrane helix</keyword>
<dbReference type="InterPro" id="IPR023849">
    <property type="entry name" value="TQXA_dom"/>
</dbReference>
<keyword evidence="6" id="KW-0812">Transmembrane</keyword>
<evidence type="ECO:0000256" key="6">
    <source>
        <dbReference type="SAM" id="Phobius"/>
    </source>
</evidence>
<evidence type="ECO:0000259" key="9">
    <source>
        <dbReference type="Pfam" id="PF08341"/>
    </source>
</evidence>
<dbReference type="Gene3D" id="1.10.150.480">
    <property type="match status" value="1"/>
</dbReference>
<proteinExistence type="predicted"/>
<accession>Q2HYU5</accession>
<dbReference type="NCBIfam" id="NF012162">
    <property type="entry name" value="surf_Nterm_1"/>
    <property type="match status" value="1"/>
</dbReference>
<evidence type="ECO:0000256" key="5">
    <source>
        <dbReference type="SAM" id="MobiDB-lite"/>
    </source>
</evidence>
<organism evidence="10">
    <name type="scientific">Streptococcus equi subsp. zooepidemicus</name>
    <dbReference type="NCBI Taxonomy" id="40041"/>
    <lineage>
        <taxon>Bacteria</taxon>
        <taxon>Bacillati</taxon>
        <taxon>Bacillota</taxon>
        <taxon>Bacilli</taxon>
        <taxon>Lactobacillales</taxon>
        <taxon>Streptococcaceae</taxon>
        <taxon>Streptococcus</taxon>
    </lineage>
</organism>
<dbReference type="InterPro" id="IPR004237">
    <property type="entry name" value="Fibron_repeat-bd"/>
</dbReference>
<feature type="region of interest" description="Disordered" evidence="5">
    <location>
        <begin position="526"/>
        <end position="575"/>
    </location>
</feature>
<dbReference type="InterPro" id="IPR019931">
    <property type="entry name" value="LPXTG_anchor"/>
</dbReference>
<feature type="chain" id="PRO_5038528954" evidence="7">
    <location>
        <begin position="25"/>
        <end position="607"/>
    </location>
</feature>
<keyword evidence="1" id="KW-0134">Cell wall</keyword>
<evidence type="ECO:0000256" key="4">
    <source>
        <dbReference type="ARBA" id="ARBA00023088"/>
    </source>
</evidence>
<dbReference type="AlphaFoldDB" id="Q2HYU5"/>
<evidence type="ECO:0000256" key="1">
    <source>
        <dbReference type="ARBA" id="ARBA00022512"/>
    </source>
</evidence>
<keyword evidence="6" id="KW-0472">Membrane</keyword>
<dbReference type="Pfam" id="PF02986">
    <property type="entry name" value="Fn_bind"/>
    <property type="match status" value="6"/>
</dbReference>
<evidence type="ECO:0000259" key="8">
    <source>
        <dbReference type="Pfam" id="PF00746"/>
    </source>
</evidence>
<keyword evidence="2" id="KW-0964">Secreted</keyword>
<evidence type="ECO:0000256" key="7">
    <source>
        <dbReference type="SAM" id="SignalP"/>
    </source>
</evidence>
<feature type="transmembrane region" description="Helical" evidence="6">
    <location>
        <begin position="581"/>
        <end position="600"/>
    </location>
</feature>
<dbReference type="Pfam" id="PF00746">
    <property type="entry name" value="Gram_pos_anchor"/>
    <property type="match status" value="1"/>
</dbReference>
<feature type="domain" description="Thioester" evidence="9">
    <location>
        <begin position="68"/>
        <end position="196"/>
    </location>
</feature>
<dbReference type="EMBL" id="DQ363208">
    <property type="protein sequence ID" value="ABC87919.1"/>
    <property type="molecule type" value="Genomic_DNA"/>
</dbReference>
<dbReference type="NCBIfam" id="TIGR01167">
    <property type="entry name" value="LPXTG_anchor"/>
    <property type="match status" value="1"/>
</dbReference>
<protein>
    <submittedName>
        <fullName evidence="10">Fibronectin-binding protein</fullName>
    </submittedName>
</protein>
<feature type="region of interest" description="Disordered" evidence="5">
    <location>
        <begin position="416"/>
        <end position="476"/>
    </location>
</feature>
<feature type="compositionally biased region" description="Polar residues" evidence="5">
    <location>
        <begin position="383"/>
        <end position="395"/>
    </location>
</feature>
<dbReference type="InterPro" id="IPR013552">
    <property type="entry name" value="Thioester_dom"/>
</dbReference>
<keyword evidence="4" id="KW-0572">Peptidoglycan-anchor</keyword>
<name>Q2HYU5_STRSZ</name>
<sequence>MKTKSFRKVLTTSATCIVLATSFAGGTLKVWAEQLYYGWNDGTRHNSPFFLYVTPENNPTRSTDDKYVVYCFNRDREWPENWDASRNFNDVQNDMVFKLPLYERKDGSDEVFKKNAPHFRGTVKNVTAALVAVLESGYPTVKNIGQLDAEKGRKVTQLAIWFFSDNQDNPDDYLQSSEKLSEQEKSAFKSLVEKGKKAGESPLSNGSYTLDIYITTNTKYTTHKLYQNLLGSHVIPKKDNIPNLHGSGPKLNGEIGGKTELPNSIGGESRYPNDEKGEAGPPQKPNDPLQGLEGGNSPIVEQNYGSTEGYHGQSGILEETEDINPPGITLGGSGNVETHEDTRNPHLMGLGGGLAGESGETTPKPGQTGGHGPIIETAEDTQKGMSGQSGGTIESENTKKPEVMIGGQGQTIETTEDTQKGMSGQSGGTIESEDTKKPEVMIGGQGQTIETTEDTQKGMSGQSGGTIESEDTKKPEVMIGGQGQIIDFSENTQSGMSGQSGDTTVIEDTKKSEIIIGGQGQIIDFSEDTQPGMSGQSGGTTIVEDTKKPTPKPKPAPAPIVNDEKPNKGTQLPQTSEFKQLTLSIIGAMSMLLVLGLSLFKRPSKKD</sequence>
<feature type="domain" description="Gram-positive cocci surface proteins LPxTG" evidence="8">
    <location>
        <begin position="565"/>
        <end position="602"/>
    </location>
</feature>
<evidence type="ECO:0000256" key="3">
    <source>
        <dbReference type="ARBA" id="ARBA00022729"/>
    </source>
</evidence>
<dbReference type="Gene3D" id="2.30.30.670">
    <property type="entry name" value="Thioester domain"/>
    <property type="match status" value="1"/>
</dbReference>
<gene>
    <name evidence="10" type="primary">fnz</name>
</gene>